<keyword evidence="2" id="KW-1185">Reference proteome</keyword>
<protein>
    <submittedName>
        <fullName evidence="1">Uncharacterized protein</fullName>
    </submittedName>
</protein>
<name>A0ACC2N6D5_9HYME</name>
<evidence type="ECO:0000313" key="1">
    <source>
        <dbReference type="EMBL" id="KAJ8666236.1"/>
    </source>
</evidence>
<reference evidence="1" key="1">
    <citation type="submission" date="2023-04" db="EMBL/GenBank/DDBJ databases">
        <title>A chromosome-level genome assembly of the parasitoid wasp Eretmocerus hayati.</title>
        <authorList>
            <person name="Zhong Y."/>
            <person name="Liu S."/>
            <person name="Liu Y."/>
        </authorList>
    </citation>
    <scope>NUCLEOTIDE SEQUENCE</scope>
    <source>
        <strain evidence="1">ZJU_SS_LIU_2023</strain>
    </source>
</reference>
<dbReference type="EMBL" id="CM056744">
    <property type="protein sequence ID" value="KAJ8666236.1"/>
    <property type="molecule type" value="Genomic_DNA"/>
</dbReference>
<gene>
    <name evidence="1" type="ORF">QAD02_007898</name>
</gene>
<comment type="caution">
    <text evidence="1">The sequence shown here is derived from an EMBL/GenBank/DDBJ whole genome shotgun (WGS) entry which is preliminary data.</text>
</comment>
<sequence>MKIISSGPNVSTQSGMIPLASVLGAVNQGETKNGGCLSTITEASSNSPAERVVQVLPFDEFNVSWEESDFWGESHEWCVDLVLFPSNVLRCITNMIVFSLATCTSRRFDDPQKILSLKNWDHNSECS</sequence>
<accession>A0ACC2N6D5</accession>
<organism evidence="1 2">
    <name type="scientific">Eretmocerus hayati</name>
    <dbReference type="NCBI Taxonomy" id="131215"/>
    <lineage>
        <taxon>Eukaryota</taxon>
        <taxon>Metazoa</taxon>
        <taxon>Ecdysozoa</taxon>
        <taxon>Arthropoda</taxon>
        <taxon>Hexapoda</taxon>
        <taxon>Insecta</taxon>
        <taxon>Pterygota</taxon>
        <taxon>Neoptera</taxon>
        <taxon>Endopterygota</taxon>
        <taxon>Hymenoptera</taxon>
        <taxon>Apocrita</taxon>
        <taxon>Proctotrupomorpha</taxon>
        <taxon>Chalcidoidea</taxon>
        <taxon>Aphelinidae</taxon>
        <taxon>Aphelininae</taxon>
        <taxon>Eretmocerus</taxon>
    </lineage>
</organism>
<dbReference type="Proteomes" id="UP001239111">
    <property type="component" value="Chromosome 4"/>
</dbReference>
<proteinExistence type="predicted"/>
<evidence type="ECO:0000313" key="2">
    <source>
        <dbReference type="Proteomes" id="UP001239111"/>
    </source>
</evidence>